<evidence type="ECO:0000313" key="5">
    <source>
        <dbReference type="Proteomes" id="UP000318242"/>
    </source>
</evidence>
<dbReference type="PROSITE" id="PS50076">
    <property type="entry name" value="DNAJ_2"/>
    <property type="match status" value="1"/>
</dbReference>
<evidence type="ECO:0000313" key="4">
    <source>
        <dbReference type="EMBL" id="GEA59163.1"/>
    </source>
</evidence>
<dbReference type="InterPro" id="IPR001623">
    <property type="entry name" value="DnaJ_domain"/>
</dbReference>
<gene>
    <name evidence="4" type="ORF">VCO01S_03560</name>
</gene>
<feature type="coiled-coil region" evidence="2">
    <location>
        <begin position="85"/>
        <end position="154"/>
    </location>
</feature>
<sequence length="222" mass="25086">MKIDKKVQLSHASIKANTKHRLNNDYTILTRGEDIKAVNCSDLSVAEEVITDLKSVGFTVVMQIVAISRNNAIVEYKESIKLSPIEEANLTIRKANQRISDLKLESQLQDEKLNRLRNTKAITEERLTYALEAKRKLESEMGNLKATIVMKENEINLLKLKLRSGSASLSDLQLLGFKHNPTLSDLKVKYKRLTTIYHPDKGGCDVMMAKINSAYTRLRAVT</sequence>
<evidence type="ECO:0000259" key="3">
    <source>
        <dbReference type="PROSITE" id="PS50076"/>
    </source>
</evidence>
<keyword evidence="2" id="KW-0175">Coiled coil</keyword>
<reference evidence="4 5" key="1">
    <citation type="submission" date="2019-06" db="EMBL/GenBank/DDBJ databases">
        <title>Whole genome shotgun sequence of Vibrio comitans NBRC 102076.</title>
        <authorList>
            <person name="Hosoyama A."/>
            <person name="Uohara A."/>
            <person name="Ohji S."/>
            <person name="Ichikawa N."/>
        </authorList>
    </citation>
    <scope>NUCLEOTIDE SEQUENCE [LARGE SCALE GENOMIC DNA]</scope>
    <source>
        <strain evidence="4 5">NBRC 102076</strain>
    </source>
</reference>
<protein>
    <recommendedName>
        <fullName evidence="3">J domain-containing protein</fullName>
    </recommendedName>
</protein>
<dbReference type="Proteomes" id="UP000318242">
    <property type="component" value="Unassembled WGS sequence"/>
</dbReference>
<dbReference type="Gene3D" id="1.10.287.110">
    <property type="entry name" value="DnaJ domain"/>
    <property type="match status" value="1"/>
</dbReference>
<accession>A0A4Y3II76</accession>
<proteinExistence type="predicted"/>
<keyword evidence="1" id="KW-0143">Chaperone</keyword>
<organism evidence="4 5">
    <name type="scientific">Vibrio comitans NBRC 102076</name>
    <dbReference type="NCBI Taxonomy" id="1219078"/>
    <lineage>
        <taxon>Bacteria</taxon>
        <taxon>Pseudomonadati</taxon>
        <taxon>Pseudomonadota</taxon>
        <taxon>Gammaproteobacteria</taxon>
        <taxon>Vibrionales</taxon>
        <taxon>Vibrionaceae</taxon>
        <taxon>Vibrio</taxon>
    </lineage>
</organism>
<dbReference type="SUPFAM" id="SSF46565">
    <property type="entry name" value="Chaperone J-domain"/>
    <property type="match status" value="1"/>
</dbReference>
<name>A0A4Y3II76_9VIBR</name>
<dbReference type="InterPro" id="IPR036869">
    <property type="entry name" value="J_dom_sf"/>
</dbReference>
<evidence type="ECO:0000256" key="2">
    <source>
        <dbReference type="SAM" id="Coils"/>
    </source>
</evidence>
<evidence type="ECO:0000256" key="1">
    <source>
        <dbReference type="ARBA" id="ARBA00023186"/>
    </source>
</evidence>
<dbReference type="AlphaFoldDB" id="A0A4Y3II76"/>
<comment type="caution">
    <text evidence="4">The sequence shown here is derived from an EMBL/GenBank/DDBJ whole genome shotgun (WGS) entry which is preliminary data.</text>
</comment>
<dbReference type="EMBL" id="BJLH01000001">
    <property type="protein sequence ID" value="GEA59163.1"/>
    <property type="molecule type" value="Genomic_DNA"/>
</dbReference>
<keyword evidence="5" id="KW-1185">Reference proteome</keyword>
<feature type="domain" description="J" evidence="3">
    <location>
        <begin position="170"/>
        <end position="222"/>
    </location>
</feature>